<dbReference type="Proteomes" id="UP001172457">
    <property type="component" value="Chromosome 3"/>
</dbReference>
<dbReference type="AlphaFoldDB" id="A0AA38WG06"/>
<sequence>MPYVSRFDPGSRWAKAIEKGLSNEPELETALQDPLFCIQYGLGSDTPGVRESWCGGRTKKGTIRQYQAIVKAEYE</sequence>
<reference evidence="1" key="1">
    <citation type="submission" date="2023-03" db="EMBL/GenBank/DDBJ databases">
        <title>Chromosome-scale reference genome and RAD-based genetic map of yellow starthistle (Centaurea solstitialis) reveal putative structural variation and QTLs associated with invader traits.</title>
        <authorList>
            <person name="Reatini B."/>
            <person name="Cang F.A."/>
            <person name="Jiang Q."/>
            <person name="Mckibben M.T.W."/>
            <person name="Barker M.S."/>
            <person name="Rieseberg L.H."/>
            <person name="Dlugosch K.M."/>
        </authorList>
    </citation>
    <scope>NUCLEOTIDE SEQUENCE</scope>
    <source>
        <strain evidence="1">CAN-66</strain>
        <tissue evidence="1">Leaf</tissue>
    </source>
</reference>
<protein>
    <submittedName>
        <fullName evidence="1">Uncharacterized protein</fullName>
    </submittedName>
</protein>
<name>A0AA38WG06_9ASTR</name>
<proteinExistence type="predicted"/>
<accession>A0AA38WG06</accession>
<evidence type="ECO:0000313" key="1">
    <source>
        <dbReference type="EMBL" id="KAJ9559412.1"/>
    </source>
</evidence>
<dbReference type="EMBL" id="JARYMX010000003">
    <property type="protein sequence ID" value="KAJ9559412.1"/>
    <property type="molecule type" value="Genomic_DNA"/>
</dbReference>
<comment type="caution">
    <text evidence="1">The sequence shown here is derived from an EMBL/GenBank/DDBJ whole genome shotgun (WGS) entry which is preliminary data.</text>
</comment>
<evidence type="ECO:0000313" key="2">
    <source>
        <dbReference type="Proteomes" id="UP001172457"/>
    </source>
</evidence>
<gene>
    <name evidence="1" type="ORF">OSB04_014026</name>
</gene>
<organism evidence="1 2">
    <name type="scientific">Centaurea solstitialis</name>
    <name type="common">yellow star-thistle</name>
    <dbReference type="NCBI Taxonomy" id="347529"/>
    <lineage>
        <taxon>Eukaryota</taxon>
        <taxon>Viridiplantae</taxon>
        <taxon>Streptophyta</taxon>
        <taxon>Embryophyta</taxon>
        <taxon>Tracheophyta</taxon>
        <taxon>Spermatophyta</taxon>
        <taxon>Magnoliopsida</taxon>
        <taxon>eudicotyledons</taxon>
        <taxon>Gunneridae</taxon>
        <taxon>Pentapetalae</taxon>
        <taxon>asterids</taxon>
        <taxon>campanulids</taxon>
        <taxon>Asterales</taxon>
        <taxon>Asteraceae</taxon>
        <taxon>Carduoideae</taxon>
        <taxon>Cardueae</taxon>
        <taxon>Centaureinae</taxon>
        <taxon>Centaurea</taxon>
    </lineage>
</organism>
<keyword evidence="2" id="KW-1185">Reference proteome</keyword>